<evidence type="ECO:0000313" key="1">
    <source>
        <dbReference type="EMBL" id="VXA82643.1"/>
    </source>
</evidence>
<organism evidence="1 2">
    <name type="scientific">Aeromonas veronii</name>
    <dbReference type="NCBI Taxonomy" id="654"/>
    <lineage>
        <taxon>Bacteria</taxon>
        <taxon>Pseudomonadati</taxon>
        <taxon>Pseudomonadota</taxon>
        <taxon>Gammaproteobacteria</taxon>
        <taxon>Aeromonadales</taxon>
        <taxon>Aeromonadaceae</taxon>
        <taxon>Aeromonas</taxon>
    </lineage>
</organism>
<sequence length="555" mass="59232">MSQTHVGPVHMVAIDDDARIDIFAIVDGAHDARLATIEGRSHGVVEVGRKANTVIEPGHGLIVTGGSVTGRDQNARFHQTADMGRLVAFRCQGDLGDGIRVGAEEVDHLVRWLANLRGRVDPLALEVGVRPFQMDAQHLVGVCRHVVTGHRNGLLHIRIRTGDQGRQEAGGTGFEVGRLHGCQGLDRDLGVEHHTATAVELHVDKTGGQVGAFEVNLLDARRQFSQVRDGDNLVALDKHPVAGQHAAAGVEGAVGQCVHDDSLQTADVGGFQLLEVANGLDLELHGGGLVAHHHSLRMQLQGGDGPHVVDAAFYGGLQGQCLAVTGDQDHDLFRIHQGADTHGQRQLGHLLHVAAEEAGVGDTGIFGQGLDPGAGGEGRGRFVECDVAVVTHAPHEQVDLAVGLDFVFVALALGHQILGIAVEDVDVFGTNVDVTEEVVVHEAVVALRVIFRQADVLVHVEGDHVLEAHFTGFVQLDQALVGVERGATGGQAQYERAIAGRLERVDAVNDVTSRPQAYLAGRFQRDQAHMGYLCVGLRPVWRWQLAKTDSSCFIA</sequence>
<evidence type="ECO:0000313" key="2">
    <source>
        <dbReference type="Proteomes" id="UP000439123"/>
    </source>
</evidence>
<reference evidence="1 2" key="1">
    <citation type="submission" date="2019-10" db="EMBL/GenBank/DDBJ databases">
        <authorList>
            <person name="Karimi E."/>
        </authorList>
    </citation>
    <scope>NUCLEOTIDE SEQUENCE [LARGE SCALE GENOMIC DNA]</scope>
    <source>
        <strain evidence="1">Aeromonas sp. 8C</strain>
    </source>
</reference>
<name>A0A653KT99_AERVE</name>
<dbReference type="Proteomes" id="UP000439123">
    <property type="component" value="Unassembled WGS sequence"/>
</dbReference>
<gene>
    <name evidence="1" type="ORF">AERO8C_140125</name>
</gene>
<accession>A0A653KT99</accession>
<dbReference type="EMBL" id="CABWLC010000006">
    <property type="protein sequence ID" value="VXA82643.1"/>
    <property type="molecule type" value="Genomic_DNA"/>
</dbReference>
<protein>
    <submittedName>
        <fullName evidence="1">Uncharacterized protein</fullName>
    </submittedName>
</protein>
<proteinExistence type="predicted"/>
<dbReference type="AlphaFoldDB" id="A0A653KT99"/>